<dbReference type="PANTHER" id="PTHR43798:SF31">
    <property type="entry name" value="AB HYDROLASE SUPERFAMILY PROTEIN YCLE"/>
    <property type="match status" value="1"/>
</dbReference>
<proteinExistence type="predicted"/>
<organism evidence="4 5">
    <name type="scientific">Allosphingosinicella humi</name>
    <dbReference type="NCBI Taxonomy" id="2068657"/>
    <lineage>
        <taxon>Bacteria</taxon>
        <taxon>Pseudomonadati</taxon>
        <taxon>Pseudomonadota</taxon>
        <taxon>Alphaproteobacteria</taxon>
        <taxon>Sphingomonadales</taxon>
        <taxon>Sphingomonadaceae</taxon>
        <taxon>Allosphingosinicella</taxon>
    </lineage>
</organism>
<gene>
    <name evidence="4" type="ORF">DF286_06495</name>
</gene>
<comment type="caution">
    <text evidence="4">The sequence shown here is derived from an EMBL/GenBank/DDBJ whole genome shotgun (WGS) entry which is preliminary data.</text>
</comment>
<protein>
    <submittedName>
        <fullName evidence="4">Alpha/beta hydrolase</fullName>
    </submittedName>
</protein>
<evidence type="ECO:0000256" key="2">
    <source>
        <dbReference type="SAM" id="SignalP"/>
    </source>
</evidence>
<dbReference type="AlphaFoldDB" id="A0A2U2J6F6"/>
<feature type="domain" description="AB hydrolase-1" evidence="3">
    <location>
        <begin position="45"/>
        <end position="285"/>
    </location>
</feature>
<dbReference type="InterPro" id="IPR000073">
    <property type="entry name" value="AB_hydrolase_1"/>
</dbReference>
<name>A0A2U2J6F6_9SPHN</name>
<sequence length="295" mass="31558">MFKGPFLQALTAFAGLLVAAPAAAETQGFQSDRITVTTEGSGPDVILIPGMTSSPSAWRSVSGMPGYRFHYVQVKGFAGTVPEANASGNVSAPVAEEIARYIEAAELERPALVGHSMGGTMALMIAARHPGAVSKVMVVDQLPFMGIVYGPPGTTPESVRPTADKQRASMIEATPEEFQKRLVAMTTAMVRDKEQRTLVLADAEASDRETVANAFHELIVTDLRPELPSIKVPATVLYVTPQGVPLTDAQMDAVYQASYAPLEGVKLVRVPDSAHFIMSDNPERFQAELKAFLAE</sequence>
<dbReference type="GO" id="GO:0016787">
    <property type="term" value="F:hydrolase activity"/>
    <property type="evidence" value="ECO:0007669"/>
    <property type="project" value="UniProtKB-KW"/>
</dbReference>
<feature type="signal peptide" evidence="2">
    <location>
        <begin position="1"/>
        <end position="24"/>
    </location>
</feature>
<dbReference type="Proteomes" id="UP000245916">
    <property type="component" value="Unassembled WGS sequence"/>
</dbReference>
<dbReference type="SUPFAM" id="SSF53474">
    <property type="entry name" value="alpha/beta-Hydrolases"/>
    <property type="match status" value="1"/>
</dbReference>
<dbReference type="RefSeq" id="WP_109272056.1">
    <property type="nucleotide sequence ID" value="NZ_QFFF01000001.1"/>
</dbReference>
<evidence type="ECO:0000313" key="4">
    <source>
        <dbReference type="EMBL" id="PWG03882.1"/>
    </source>
</evidence>
<dbReference type="Gene3D" id="3.40.50.1820">
    <property type="entry name" value="alpha/beta hydrolase"/>
    <property type="match status" value="1"/>
</dbReference>
<dbReference type="InterPro" id="IPR029058">
    <property type="entry name" value="AB_hydrolase_fold"/>
</dbReference>
<accession>A0A2U2J6F6</accession>
<evidence type="ECO:0000256" key="1">
    <source>
        <dbReference type="ARBA" id="ARBA00022801"/>
    </source>
</evidence>
<evidence type="ECO:0000313" key="5">
    <source>
        <dbReference type="Proteomes" id="UP000245916"/>
    </source>
</evidence>
<dbReference type="GO" id="GO:0016020">
    <property type="term" value="C:membrane"/>
    <property type="evidence" value="ECO:0007669"/>
    <property type="project" value="TreeGrafter"/>
</dbReference>
<evidence type="ECO:0000259" key="3">
    <source>
        <dbReference type="Pfam" id="PF12697"/>
    </source>
</evidence>
<dbReference type="PANTHER" id="PTHR43798">
    <property type="entry name" value="MONOACYLGLYCEROL LIPASE"/>
    <property type="match status" value="1"/>
</dbReference>
<feature type="chain" id="PRO_5015428168" evidence="2">
    <location>
        <begin position="25"/>
        <end position="295"/>
    </location>
</feature>
<keyword evidence="2" id="KW-0732">Signal</keyword>
<reference evidence="4 5" key="1">
    <citation type="submission" date="2018-05" db="EMBL/GenBank/DDBJ databases">
        <title>Genome of Sphingosinicella humi QZX222.</title>
        <authorList>
            <person name="Qiao Z."/>
            <person name="Wang G."/>
        </authorList>
    </citation>
    <scope>NUCLEOTIDE SEQUENCE [LARGE SCALE GENOMIC DNA]</scope>
    <source>
        <strain evidence="4 5">QZX222</strain>
    </source>
</reference>
<dbReference type="InterPro" id="IPR050266">
    <property type="entry name" value="AB_hydrolase_sf"/>
</dbReference>
<keyword evidence="5" id="KW-1185">Reference proteome</keyword>
<dbReference type="OrthoDB" id="7172093at2"/>
<keyword evidence="1 4" id="KW-0378">Hydrolase</keyword>
<dbReference type="Pfam" id="PF12697">
    <property type="entry name" value="Abhydrolase_6"/>
    <property type="match status" value="1"/>
</dbReference>
<dbReference type="EMBL" id="QFFF01000001">
    <property type="protein sequence ID" value="PWG03882.1"/>
    <property type="molecule type" value="Genomic_DNA"/>
</dbReference>